<feature type="domain" description="CRISPR type III-associated protein" evidence="2">
    <location>
        <begin position="13"/>
        <end position="161"/>
    </location>
</feature>
<organism evidence="3 4">
    <name type="scientific">Paratissierella segnis</name>
    <dbReference type="NCBI Taxonomy" id="2763679"/>
    <lineage>
        <taxon>Bacteria</taxon>
        <taxon>Bacillati</taxon>
        <taxon>Bacillota</taxon>
        <taxon>Tissierellia</taxon>
        <taxon>Tissierellales</taxon>
        <taxon>Tissierellaceae</taxon>
        <taxon>Paratissierella</taxon>
    </lineage>
</organism>
<evidence type="ECO:0000256" key="1">
    <source>
        <dbReference type="ARBA" id="ARBA00023118"/>
    </source>
</evidence>
<dbReference type="AlphaFoldDB" id="A0A926ESX8"/>
<dbReference type="EMBL" id="JACRTG010000016">
    <property type="protein sequence ID" value="MBC8587633.1"/>
    <property type="molecule type" value="Genomic_DNA"/>
</dbReference>
<proteinExistence type="predicted"/>
<reference evidence="3" key="1">
    <citation type="submission" date="2020-08" db="EMBL/GenBank/DDBJ databases">
        <title>Genome public.</title>
        <authorList>
            <person name="Liu C."/>
            <person name="Sun Q."/>
        </authorList>
    </citation>
    <scope>NUCLEOTIDE SEQUENCE</scope>
    <source>
        <strain evidence="3">BX21</strain>
    </source>
</reference>
<dbReference type="Proteomes" id="UP000601171">
    <property type="component" value="Unassembled WGS sequence"/>
</dbReference>
<dbReference type="RefSeq" id="WP_262429087.1">
    <property type="nucleotide sequence ID" value="NZ_JACRTG010000016.1"/>
</dbReference>
<feature type="domain" description="CRISPR type III-associated protein" evidence="2">
    <location>
        <begin position="232"/>
        <end position="383"/>
    </location>
</feature>
<dbReference type="PANTHER" id="PTHR35579">
    <property type="entry name" value="CRISPR SYSTEM CMS ENDORIBONUCLEASE CSM3"/>
    <property type="match status" value="1"/>
</dbReference>
<dbReference type="PANTHER" id="PTHR35579:SF6">
    <property type="entry name" value="DUF324 DOMAIN-CONTAINING PROTEIN"/>
    <property type="match status" value="1"/>
</dbReference>
<dbReference type="InterPro" id="IPR052216">
    <property type="entry name" value="CRISPR_Csm3_endoribonuclease"/>
</dbReference>
<dbReference type="InterPro" id="IPR005537">
    <property type="entry name" value="RAMP_III_fam"/>
</dbReference>
<evidence type="ECO:0000313" key="4">
    <source>
        <dbReference type="Proteomes" id="UP000601171"/>
    </source>
</evidence>
<dbReference type="Pfam" id="PF03787">
    <property type="entry name" value="RAMPs"/>
    <property type="match status" value="2"/>
</dbReference>
<accession>A0A926ESX8</accession>
<gene>
    <name evidence="3" type="ORF">H8707_05195</name>
</gene>
<comment type="caution">
    <text evidence="3">The sequence shown here is derived from an EMBL/GenBank/DDBJ whole genome shotgun (WGS) entry which is preliminary data.</text>
</comment>
<dbReference type="CDD" id="cd09726">
    <property type="entry name" value="RAMP_I_III"/>
    <property type="match status" value="1"/>
</dbReference>
<evidence type="ECO:0000313" key="3">
    <source>
        <dbReference type="EMBL" id="MBC8587633.1"/>
    </source>
</evidence>
<dbReference type="GO" id="GO:0051607">
    <property type="term" value="P:defense response to virus"/>
    <property type="evidence" value="ECO:0007669"/>
    <property type="project" value="UniProtKB-KW"/>
</dbReference>
<name>A0A926ESX8_9FIRM</name>
<keyword evidence="1" id="KW-0051">Antiviral defense</keyword>
<protein>
    <recommendedName>
        <fullName evidence="2">CRISPR type III-associated protein domain-containing protein</fullName>
    </recommendedName>
</protein>
<sequence length="427" mass="48163">MLITYIESSIISTSPLFIGDDEGNLLIDNERNMVYLPATSIAGAFRSYLQSIGEDESVLFGDSDKPQRINIYIQDSYADIKKFTRRVGLRIDYETGANVPGQKIERLYFDKGLEFKLRFKVESDNENNVEFKKMIYKGLKGLDDSIIRFGGYKSSGLGIFKVKNATEMTYNLSDLDELTSYLKEEDKEKIDIINEIDKMQNNVGYVKFRMSGNLSTPLIIKAPKSFYPSEADDSSLKNGGNEYLIPGSSFKGILRSRVETIANYFGSEDEAKMLFGGIERDGEDNVLSRIFVEESIVDNSKFLEEVRYNRIRLDKFTSGVRYGSLMQDIPVKGGTEFNIIYRKSGDKGIDNYAIGIIILALRDLGTENLSIGGSSSIGRGRFRADILEIEEGEDRIEIDFNNKITTNDSILLGYIRSVKNLSNRGDK</sequence>
<evidence type="ECO:0000259" key="2">
    <source>
        <dbReference type="Pfam" id="PF03787"/>
    </source>
</evidence>
<keyword evidence="4" id="KW-1185">Reference proteome</keyword>